<name>A0A2P5A9V4_PARAD</name>
<protein>
    <submittedName>
        <fullName evidence="1">Uncharacterized protein</fullName>
    </submittedName>
</protein>
<dbReference type="Proteomes" id="UP000237105">
    <property type="component" value="Unassembled WGS sequence"/>
</dbReference>
<proteinExistence type="predicted"/>
<reference evidence="2" key="1">
    <citation type="submission" date="2016-06" db="EMBL/GenBank/DDBJ databases">
        <title>Parallel loss of symbiosis genes in relatives of nitrogen-fixing non-legume Parasponia.</title>
        <authorList>
            <person name="Van Velzen R."/>
            <person name="Holmer R."/>
            <person name="Bu F."/>
            <person name="Rutten L."/>
            <person name="Van Zeijl A."/>
            <person name="Liu W."/>
            <person name="Santuari L."/>
            <person name="Cao Q."/>
            <person name="Sharma T."/>
            <person name="Shen D."/>
            <person name="Roswanjaya Y."/>
            <person name="Wardhani T."/>
            <person name="Kalhor M.S."/>
            <person name="Jansen J."/>
            <person name="Van den Hoogen J."/>
            <person name="Gungor B."/>
            <person name="Hartog M."/>
            <person name="Hontelez J."/>
            <person name="Verver J."/>
            <person name="Yang W.-C."/>
            <person name="Schijlen E."/>
            <person name="Repin R."/>
            <person name="Schilthuizen M."/>
            <person name="Schranz E."/>
            <person name="Heidstra R."/>
            <person name="Miyata K."/>
            <person name="Fedorova E."/>
            <person name="Kohlen W."/>
            <person name="Bisseling T."/>
            <person name="Smit S."/>
            <person name="Geurts R."/>
        </authorList>
    </citation>
    <scope>NUCLEOTIDE SEQUENCE [LARGE SCALE GENOMIC DNA]</scope>
    <source>
        <strain evidence="2">cv. WU1-14</strain>
    </source>
</reference>
<evidence type="ECO:0000313" key="1">
    <source>
        <dbReference type="EMBL" id="PON33317.1"/>
    </source>
</evidence>
<accession>A0A2P5A9V4</accession>
<keyword evidence="2" id="KW-1185">Reference proteome</keyword>
<comment type="caution">
    <text evidence="1">The sequence shown here is derived from an EMBL/GenBank/DDBJ whole genome shotgun (WGS) entry which is preliminary data.</text>
</comment>
<organism evidence="1 2">
    <name type="scientific">Parasponia andersonii</name>
    <name type="common">Sponia andersonii</name>
    <dbReference type="NCBI Taxonomy" id="3476"/>
    <lineage>
        <taxon>Eukaryota</taxon>
        <taxon>Viridiplantae</taxon>
        <taxon>Streptophyta</taxon>
        <taxon>Embryophyta</taxon>
        <taxon>Tracheophyta</taxon>
        <taxon>Spermatophyta</taxon>
        <taxon>Magnoliopsida</taxon>
        <taxon>eudicotyledons</taxon>
        <taxon>Gunneridae</taxon>
        <taxon>Pentapetalae</taxon>
        <taxon>rosids</taxon>
        <taxon>fabids</taxon>
        <taxon>Rosales</taxon>
        <taxon>Cannabaceae</taxon>
        <taxon>Parasponia</taxon>
    </lineage>
</organism>
<evidence type="ECO:0000313" key="2">
    <source>
        <dbReference type="Proteomes" id="UP000237105"/>
    </source>
</evidence>
<dbReference type="EMBL" id="JXTB01000738">
    <property type="protein sequence ID" value="PON33317.1"/>
    <property type="molecule type" value="Genomic_DNA"/>
</dbReference>
<gene>
    <name evidence="1" type="ORF">PanWU01x14_353840</name>
</gene>
<sequence length="73" mass="8057">MGIGFEFGIVSCEVLSDYSLLELETFESDWLATTQWALGWVLGQLGPLGMPPLGLYQTQTDVERSGEEMLGKD</sequence>
<dbReference type="AlphaFoldDB" id="A0A2P5A9V4"/>